<dbReference type="PANTHER" id="PTHR35335:SF1">
    <property type="entry name" value="UPF0716 PROTEIN FXSA"/>
    <property type="match status" value="1"/>
</dbReference>
<keyword evidence="2" id="KW-0812">Transmembrane</keyword>
<dbReference type="InterPro" id="IPR007313">
    <property type="entry name" value="FxsA"/>
</dbReference>
<reference evidence="3 4" key="1">
    <citation type="submission" date="2020-01" db="EMBL/GenBank/DDBJ databases">
        <title>Genomes of bacteria type strains.</title>
        <authorList>
            <person name="Chen J."/>
            <person name="Zhu S."/>
            <person name="Chen J."/>
        </authorList>
    </citation>
    <scope>NUCLEOTIDE SEQUENCE [LARGE SCALE GENOMIC DNA]</scope>
    <source>
        <strain evidence="3 4">KCTC 52919</strain>
    </source>
</reference>
<feature type="transmembrane region" description="Helical" evidence="2">
    <location>
        <begin position="73"/>
        <end position="92"/>
    </location>
</feature>
<evidence type="ECO:0000256" key="1">
    <source>
        <dbReference type="SAM" id="MobiDB-lite"/>
    </source>
</evidence>
<keyword evidence="2" id="KW-1133">Transmembrane helix</keyword>
<evidence type="ECO:0000313" key="3">
    <source>
        <dbReference type="EMBL" id="NDV88395.1"/>
    </source>
</evidence>
<evidence type="ECO:0000313" key="4">
    <source>
        <dbReference type="Proteomes" id="UP000476332"/>
    </source>
</evidence>
<evidence type="ECO:0000256" key="2">
    <source>
        <dbReference type="SAM" id="Phobius"/>
    </source>
</evidence>
<name>A0A6L9MKY6_9HYPH</name>
<keyword evidence="4" id="KW-1185">Reference proteome</keyword>
<organism evidence="3 4">
    <name type="scientific">Aurantimonas aggregata</name>
    <dbReference type="NCBI Taxonomy" id="2047720"/>
    <lineage>
        <taxon>Bacteria</taxon>
        <taxon>Pseudomonadati</taxon>
        <taxon>Pseudomonadota</taxon>
        <taxon>Alphaproteobacteria</taxon>
        <taxon>Hyphomicrobiales</taxon>
        <taxon>Aurantimonadaceae</taxon>
        <taxon>Aurantimonas</taxon>
    </lineage>
</organism>
<feature type="transmembrane region" description="Helical" evidence="2">
    <location>
        <begin position="28"/>
        <end position="48"/>
    </location>
</feature>
<protein>
    <submittedName>
        <fullName evidence="3">Membrane protein FxsA</fullName>
    </submittedName>
</protein>
<comment type="caution">
    <text evidence="3">The sequence shown here is derived from an EMBL/GenBank/DDBJ whole genome shotgun (WGS) entry which is preliminary data.</text>
</comment>
<dbReference type="EMBL" id="JAAAMJ010000015">
    <property type="protein sequence ID" value="NDV88395.1"/>
    <property type="molecule type" value="Genomic_DNA"/>
</dbReference>
<dbReference type="GO" id="GO:0016020">
    <property type="term" value="C:membrane"/>
    <property type="evidence" value="ECO:0007669"/>
    <property type="project" value="InterPro"/>
</dbReference>
<dbReference type="PANTHER" id="PTHR35335">
    <property type="entry name" value="UPF0716 PROTEIN FXSA"/>
    <property type="match status" value="1"/>
</dbReference>
<dbReference type="Proteomes" id="UP000476332">
    <property type="component" value="Unassembled WGS sequence"/>
</dbReference>
<dbReference type="RefSeq" id="WP_163045227.1">
    <property type="nucleotide sequence ID" value="NZ_JAAAMJ010000015.1"/>
</dbReference>
<feature type="region of interest" description="Disordered" evidence="1">
    <location>
        <begin position="128"/>
        <end position="176"/>
    </location>
</feature>
<proteinExistence type="predicted"/>
<keyword evidence="2" id="KW-0472">Membrane</keyword>
<dbReference type="AlphaFoldDB" id="A0A6L9MKY6"/>
<gene>
    <name evidence="3" type="primary">fxsA</name>
    <name evidence="3" type="ORF">GTW51_16965</name>
</gene>
<dbReference type="NCBIfam" id="NF008528">
    <property type="entry name" value="PRK11463.1-2"/>
    <property type="match status" value="1"/>
</dbReference>
<dbReference type="Pfam" id="PF04186">
    <property type="entry name" value="FxsA"/>
    <property type="match status" value="1"/>
</dbReference>
<accession>A0A6L9MKY6</accession>
<sequence>MPLALIPVLLLVIPILEIAVFILVGNLIGLWPTLGLVVVTAIFGTLLLRRQGIDTLTRIQAETRAGRVPARELVNGVMIAIAGVLLLTPGLVTDTLGFLLFVPAIRDAVWNFLKARVVVVASSGFGRGPGPAPRGDPDVVDLSGAEFERRPDPTSPWRGTDGQAGPDGEPPRRILH</sequence>